<protein>
    <submittedName>
        <fullName evidence="1">Uncharacterized protein</fullName>
    </submittedName>
</protein>
<accession>A0AC61QQ70</accession>
<evidence type="ECO:0000313" key="1">
    <source>
        <dbReference type="EMBL" id="TGX82347.1"/>
    </source>
</evidence>
<comment type="caution">
    <text evidence="1">The sequence shown here is derived from an EMBL/GenBank/DDBJ whole genome shotgun (WGS) entry which is preliminary data.</text>
</comment>
<name>A0AC61QQ70_9BACT</name>
<gene>
    <name evidence="1" type="ORF">E5358_07315</name>
</gene>
<organism evidence="1 2">
    <name type="scientific">Palleniella muris</name>
    <dbReference type="NCBI Taxonomy" id="3038145"/>
    <lineage>
        <taxon>Bacteria</taxon>
        <taxon>Pseudomonadati</taxon>
        <taxon>Bacteroidota</taxon>
        <taxon>Bacteroidia</taxon>
        <taxon>Bacteroidales</taxon>
        <taxon>Prevotellaceae</taxon>
        <taxon>Palleniella</taxon>
    </lineage>
</organism>
<dbReference type="EMBL" id="SRZC01000010">
    <property type="protein sequence ID" value="TGX82347.1"/>
    <property type="molecule type" value="Genomic_DNA"/>
</dbReference>
<dbReference type="Proteomes" id="UP000308886">
    <property type="component" value="Unassembled WGS sequence"/>
</dbReference>
<proteinExistence type="predicted"/>
<reference evidence="1" key="1">
    <citation type="submission" date="2019-04" db="EMBL/GenBank/DDBJ databases">
        <title>Microbes associate with the intestines of laboratory mice.</title>
        <authorList>
            <person name="Navarre W."/>
            <person name="Wong E."/>
            <person name="Huang K."/>
            <person name="Tropini C."/>
            <person name="Ng K."/>
            <person name="Yu B."/>
        </authorList>
    </citation>
    <scope>NUCLEOTIDE SEQUENCE</scope>
    <source>
        <strain evidence="1">NM73_A23</strain>
    </source>
</reference>
<keyword evidence="2" id="KW-1185">Reference proteome</keyword>
<sequence>MGYWLGHNDICLKYRRWIYVAATLLAVGVYGLHLYKTIRMGQWFYQGMVYDFMPSVVIPIAVFIWFKYTSWSKFLFFIHVSPSVIARISGCSFGVYLLHGAVLCVSERYALAFSNQYYGFILTYIFCLITILVLKNMPYINKIVP</sequence>
<evidence type="ECO:0000313" key="2">
    <source>
        <dbReference type="Proteomes" id="UP000308886"/>
    </source>
</evidence>